<evidence type="ECO:0000256" key="5">
    <source>
        <dbReference type="ARBA" id="ARBA00023065"/>
    </source>
</evidence>
<dbReference type="InterPro" id="IPR051143">
    <property type="entry name" value="TrkH_K-transport"/>
</dbReference>
<dbReference type="OrthoDB" id="9999863at2759"/>
<dbReference type="GO" id="GO:0030007">
    <property type="term" value="P:intracellular potassium ion homeostasis"/>
    <property type="evidence" value="ECO:0007669"/>
    <property type="project" value="TreeGrafter"/>
</dbReference>
<dbReference type="InterPro" id="IPR003445">
    <property type="entry name" value="Cat_transpt"/>
</dbReference>
<keyword evidence="2" id="KW-0813">Transport</keyword>
<dbReference type="AlphaFoldDB" id="I7ZLP3"/>
<name>I7ZLP3_ASPO3</name>
<evidence type="ECO:0000256" key="1">
    <source>
        <dbReference type="ARBA" id="ARBA00004141"/>
    </source>
</evidence>
<gene>
    <name evidence="8" type="ORF">Ao3042_01188</name>
</gene>
<evidence type="ECO:0000256" key="4">
    <source>
        <dbReference type="ARBA" id="ARBA00022989"/>
    </source>
</evidence>
<keyword evidence="6 7" id="KW-0472">Membrane</keyword>
<dbReference type="PANTHER" id="PTHR31064">
    <property type="entry name" value="POTASSIUM TRANSPORT PROTEIN DDB_G0292412-RELATED"/>
    <property type="match status" value="1"/>
</dbReference>
<dbReference type="GO" id="GO:0005886">
    <property type="term" value="C:plasma membrane"/>
    <property type="evidence" value="ECO:0007669"/>
    <property type="project" value="TreeGrafter"/>
</dbReference>
<dbReference type="PANTHER" id="PTHR31064:SF37">
    <property type="entry name" value="TRANSPORTER, PUTATIVE (EUROFUNG)-RELATED"/>
    <property type="match status" value="1"/>
</dbReference>
<dbReference type="GO" id="GO:1990573">
    <property type="term" value="P:potassium ion import across plasma membrane"/>
    <property type="evidence" value="ECO:0007669"/>
    <property type="project" value="TreeGrafter"/>
</dbReference>
<protein>
    <submittedName>
        <fullName evidence="8">Na+/K+ transporter</fullName>
    </submittedName>
</protein>
<dbReference type="EMBL" id="AKHY01000214">
    <property type="protein sequence ID" value="EIT72717.1"/>
    <property type="molecule type" value="Genomic_DNA"/>
</dbReference>
<keyword evidence="4 7" id="KW-1133">Transmembrane helix</keyword>
<comment type="caution">
    <text evidence="8">The sequence shown here is derived from an EMBL/GenBank/DDBJ whole genome shotgun (WGS) entry which is preliminary data.</text>
</comment>
<dbReference type="Proteomes" id="UP000002812">
    <property type="component" value="Unassembled WGS sequence"/>
</dbReference>
<feature type="transmembrane region" description="Helical" evidence="7">
    <location>
        <begin position="155"/>
        <end position="178"/>
    </location>
</feature>
<evidence type="ECO:0000313" key="9">
    <source>
        <dbReference type="Proteomes" id="UP000002812"/>
    </source>
</evidence>
<reference evidence="8 9" key="1">
    <citation type="journal article" date="2012" name="Eukaryot. Cell">
        <title>Draft genome sequence of Aspergillus oryzae strain 3.042.</title>
        <authorList>
            <person name="Zhao G."/>
            <person name="Yao Y."/>
            <person name="Qi W."/>
            <person name="Wang C."/>
            <person name="Hou L."/>
            <person name="Zeng B."/>
            <person name="Cao X."/>
        </authorList>
    </citation>
    <scope>NUCLEOTIDE SEQUENCE [LARGE SCALE GENOMIC DNA]</scope>
    <source>
        <strain evidence="8 9">3.042</strain>
    </source>
</reference>
<proteinExistence type="predicted"/>
<keyword evidence="3 7" id="KW-0812">Transmembrane</keyword>
<reference evidence="9" key="2">
    <citation type="submission" date="2012-06" db="EMBL/GenBank/DDBJ databases">
        <title>Comparative genomic analyses of Aspergillus oryzae 3.042 and A. oryzae RIB40 for soy-sauce fermentation.</title>
        <authorList>
            <person name="Zhao G."/>
            <person name="Hou L."/>
            <person name="Wang C."/>
            <person name="Cao X."/>
        </authorList>
    </citation>
    <scope>NUCLEOTIDE SEQUENCE [LARGE SCALE GENOMIC DNA]</scope>
    <source>
        <strain evidence="9">3.042</strain>
    </source>
</reference>
<evidence type="ECO:0000313" key="8">
    <source>
        <dbReference type="EMBL" id="EIT72717.1"/>
    </source>
</evidence>
<evidence type="ECO:0000256" key="6">
    <source>
        <dbReference type="ARBA" id="ARBA00023136"/>
    </source>
</evidence>
<accession>I7ZLP3</accession>
<keyword evidence="5" id="KW-0406">Ion transport</keyword>
<dbReference type="GO" id="GO:0140107">
    <property type="term" value="F:high-affinity potassium ion transmembrane transporter activity"/>
    <property type="evidence" value="ECO:0007669"/>
    <property type="project" value="TreeGrafter"/>
</dbReference>
<comment type="subcellular location">
    <subcellularLocation>
        <location evidence="1">Membrane</location>
        <topology evidence="1">Multi-pass membrane protein</topology>
    </subcellularLocation>
</comment>
<feature type="transmembrane region" description="Helical" evidence="7">
    <location>
        <begin position="131"/>
        <end position="149"/>
    </location>
</feature>
<evidence type="ECO:0000256" key="7">
    <source>
        <dbReference type="SAM" id="Phobius"/>
    </source>
</evidence>
<sequence>MLPENEYFAHHRHTLRFLLDYPRRCYTNLFPSRHTWWLLCAVLVLNGLDWAAFGVLNIDNPSVNRIPPGPRALDGRFRRYVSNVYEERSLGIYAGETTPESNHQQKPPKTVPSSRLYFVKQQLHVQLAYDIWWLALAVIIISIVEAGSFTRDPLVYFVFNIIFETISAYSFSGGWYSLSKVVLRAAMLRGRHRSLPVAIDKAIVLPGDYLERVEEEDAYIRMERSSEQGHGNV</sequence>
<evidence type="ECO:0000256" key="3">
    <source>
        <dbReference type="ARBA" id="ARBA00022692"/>
    </source>
</evidence>
<dbReference type="Pfam" id="PF02386">
    <property type="entry name" value="TrkH"/>
    <property type="match status" value="2"/>
</dbReference>
<feature type="transmembrane region" description="Helical" evidence="7">
    <location>
        <begin position="36"/>
        <end position="56"/>
    </location>
</feature>
<organism evidence="8 9">
    <name type="scientific">Aspergillus oryzae (strain 3.042)</name>
    <name type="common">Yellow koji mold</name>
    <dbReference type="NCBI Taxonomy" id="1160506"/>
    <lineage>
        <taxon>Eukaryota</taxon>
        <taxon>Fungi</taxon>
        <taxon>Dikarya</taxon>
        <taxon>Ascomycota</taxon>
        <taxon>Pezizomycotina</taxon>
        <taxon>Eurotiomycetes</taxon>
        <taxon>Eurotiomycetidae</taxon>
        <taxon>Eurotiales</taxon>
        <taxon>Aspergillaceae</taxon>
        <taxon>Aspergillus</taxon>
        <taxon>Aspergillus subgen. Circumdati</taxon>
    </lineage>
</organism>
<dbReference type="HOGENOM" id="CLU_005947_1_2_1"/>
<evidence type="ECO:0000256" key="2">
    <source>
        <dbReference type="ARBA" id="ARBA00022448"/>
    </source>
</evidence>